<dbReference type="GeneID" id="26644381"/>
<protein>
    <submittedName>
        <fullName evidence="1">Uncharacterized protein</fullName>
    </submittedName>
</protein>
<dbReference type="KEGG" id="vg:26644381"/>
<name>A0A0C5K6L0_9CAUD</name>
<organism evidence="1 2">
    <name type="scientific">Enterococcus phage EFDG1</name>
    <dbReference type="NCBI Taxonomy" id="1597976"/>
    <lineage>
        <taxon>Viruses</taxon>
        <taxon>Duplodnaviria</taxon>
        <taxon>Heunggongvirae</taxon>
        <taxon>Uroviricota</taxon>
        <taxon>Caudoviricetes</taxon>
        <taxon>Herelleviridae</taxon>
        <taxon>Brockvirinae</taxon>
        <taxon>Schiekvirus</taxon>
        <taxon>Schiekvirus EFDG1</taxon>
    </lineage>
</organism>
<keyword evidence="2" id="KW-1185">Reference proteome</keyword>
<dbReference type="RefSeq" id="YP_009218266.1">
    <property type="nucleotide sequence ID" value="NC_029009.1"/>
</dbReference>
<proteinExistence type="predicted"/>
<sequence>MRGEQIMDKMLVPDNCPYCGAKVIWTSNEVLYGKVYGNGKCYYCTGCGASVGTHKNRPKEPLGILATPPMKRWKKLCHSLFDPVWKSKQVSRGELYSVLACKLGIPKEDCHFGHFNEEQLKRAWQVIKEPNWWR</sequence>
<dbReference type="Proteomes" id="UP000032402">
    <property type="component" value="Segment"/>
</dbReference>
<dbReference type="Pfam" id="PF11672">
    <property type="entry name" value="DUF3268"/>
    <property type="match status" value="1"/>
</dbReference>
<reference evidence="1 2" key="1">
    <citation type="journal article" date="2015" name="Appl. Environ. Microbiol.">
        <title>Targeting Enterococcus faecalis Biofilms with Phage Therapy.</title>
        <authorList>
            <person name="Khalifa L."/>
            <person name="Brosh Y."/>
            <person name="Gelman D."/>
            <person name="Coppenhagen-Glazer S."/>
            <person name="Beyth S."/>
            <person name="Poradosu-Cohen R."/>
            <person name="Que Y.A."/>
            <person name="Beyth N."/>
            <person name="Hazan R."/>
        </authorList>
    </citation>
    <scope>NUCLEOTIDE SEQUENCE [LARGE SCALE GENOMIC DNA]</scope>
</reference>
<dbReference type="InterPro" id="IPR021686">
    <property type="entry name" value="DUF3268"/>
</dbReference>
<dbReference type="OrthoDB" id="13663at10239"/>
<dbReference type="EMBL" id="KP339049">
    <property type="protein sequence ID" value="AJP61372.1"/>
    <property type="molecule type" value="Genomic_DNA"/>
</dbReference>
<accession>A0A0C5K6L0</accession>
<evidence type="ECO:0000313" key="2">
    <source>
        <dbReference type="Proteomes" id="UP000032402"/>
    </source>
</evidence>
<evidence type="ECO:0000313" key="1">
    <source>
        <dbReference type="EMBL" id="AJP61372.1"/>
    </source>
</evidence>